<name>A0A016V588_9BILA</name>
<accession>A0A016V588</accession>
<protein>
    <recommendedName>
        <fullName evidence="4">Lipid-binding serum glycoprotein N-terminal domain-containing protein</fullName>
    </recommendedName>
</protein>
<dbReference type="EMBL" id="JARK01001353">
    <property type="protein sequence ID" value="EYC22585.1"/>
    <property type="molecule type" value="Genomic_DNA"/>
</dbReference>
<comment type="caution">
    <text evidence="2">The sequence shown here is derived from an EMBL/GenBank/DDBJ whole genome shotgun (WGS) entry which is preliminary data.</text>
</comment>
<evidence type="ECO:0000313" key="3">
    <source>
        <dbReference type="Proteomes" id="UP000024635"/>
    </source>
</evidence>
<gene>
    <name evidence="2" type="primary">Acey_s0017.g3440</name>
    <name evidence="2" type="ORF">Y032_0017g3440</name>
</gene>
<proteinExistence type="predicted"/>
<evidence type="ECO:0008006" key="4">
    <source>
        <dbReference type="Google" id="ProtNLM"/>
    </source>
</evidence>
<dbReference type="Proteomes" id="UP000024635">
    <property type="component" value="Unassembled WGS sequence"/>
</dbReference>
<feature type="region of interest" description="Disordered" evidence="1">
    <location>
        <begin position="301"/>
        <end position="327"/>
    </location>
</feature>
<reference evidence="3" key="1">
    <citation type="journal article" date="2015" name="Nat. Genet.">
        <title>The genome and transcriptome of the zoonotic hookworm Ancylostoma ceylanicum identify infection-specific gene families.</title>
        <authorList>
            <person name="Schwarz E.M."/>
            <person name="Hu Y."/>
            <person name="Antoshechkin I."/>
            <person name="Miller M.M."/>
            <person name="Sternberg P.W."/>
            <person name="Aroian R.V."/>
        </authorList>
    </citation>
    <scope>NUCLEOTIDE SEQUENCE</scope>
    <source>
        <strain evidence="3">HY135</strain>
    </source>
</reference>
<dbReference type="Gene3D" id="3.15.10.10">
    <property type="entry name" value="Bactericidal permeability-increasing protein, domain 1"/>
    <property type="match status" value="1"/>
</dbReference>
<feature type="compositionally biased region" description="Pro residues" evidence="1">
    <location>
        <begin position="313"/>
        <end position="322"/>
    </location>
</feature>
<sequence>MQRYTWKGRDGRALRMIEPPNKPITEAVGATRSSYNALHPFCISESYGNGTVYKHNTLHVTIKINGPIPAEKVTDSEKKLKESDSCDPQKSMVKYRVWDGKVNHFSVPQSGVSFMNMNNGIHLSIKSVQFHASVRGRVELGKKVFGKWVRIARMSGDIKAKSENAGMDVKLVWNDFKFIPTVTMNSNVRVDFTHNLKRYLGFLRSKVQKMVTSKVNSEVPKLLIKTINEKVNPRLQKLKQKITEMGITQYGIEWKVQNNILRVILRPKSAIGTPTTVRPMDKMLCIDANILEAVQPLIRQKRSRGKKHEEKPAPPPATPKPANPVSESFMSFSTFRETHTQFRFVSSSMENTGKF</sequence>
<organism evidence="2 3">
    <name type="scientific">Ancylostoma ceylanicum</name>
    <dbReference type="NCBI Taxonomy" id="53326"/>
    <lineage>
        <taxon>Eukaryota</taxon>
        <taxon>Metazoa</taxon>
        <taxon>Ecdysozoa</taxon>
        <taxon>Nematoda</taxon>
        <taxon>Chromadorea</taxon>
        <taxon>Rhabditida</taxon>
        <taxon>Rhabditina</taxon>
        <taxon>Rhabditomorpha</taxon>
        <taxon>Strongyloidea</taxon>
        <taxon>Ancylostomatidae</taxon>
        <taxon>Ancylostomatinae</taxon>
        <taxon>Ancylostoma</taxon>
    </lineage>
</organism>
<keyword evidence="3" id="KW-1185">Reference proteome</keyword>
<dbReference type="AlphaFoldDB" id="A0A016V588"/>
<dbReference type="SUPFAM" id="SSF55394">
    <property type="entry name" value="Bactericidal permeability-increasing protein, BPI"/>
    <property type="match status" value="1"/>
</dbReference>
<dbReference type="InterPro" id="IPR017943">
    <property type="entry name" value="Bactericidal_perm-incr_a/b_dom"/>
</dbReference>
<evidence type="ECO:0000256" key="1">
    <source>
        <dbReference type="SAM" id="MobiDB-lite"/>
    </source>
</evidence>
<evidence type="ECO:0000313" key="2">
    <source>
        <dbReference type="EMBL" id="EYC22585.1"/>
    </source>
</evidence>
<dbReference type="OrthoDB" id="5832776at2759"/>
<dbReference type="GO" id="GO:0008289">
    <property type="term" value="F:lipid binding"/>
    <property type="evidence" value="ECO:0007669"/>
    <property type="project" value="InterPro"/>
</dbReference>